<keyword evidence="2" id="KW-0808">Transferase</keyword>
<dbReference type="InterPro" id="IPR029063">
    <property type="entry name" value="SAM-dependent_MTases_sf"/>
</dbReference>
<name>A0A7D5YAP8_9ACTN</name>
<protein>
    <submittedName>
        <fullName evidence="2">Methyltransferase domain-containing protein</fullName>
    </submittedName>
</protein>
<keyword evidence="2" id="KW-0489">Methyltransferase</keyword>
<gene>
    <name evidence="2" type="ORF">HZU44_05295</name>
</gene>
<feature type="domain" description="Methyltransferase" evidence="1">
    <location>
        <begin position="55"/>
        <end position="164"/>
    </location>
</feature>
<dbReference type="GO" id="GO:0032259">
    <property type="term" value="P:methylation"/>
    <property type="evidence" value="ECO:0007669"/>
    <property type="project" value="UniProtKB-KW"/>
</dbReference>
<dbReference type="EMBL" id="CP058905">
    <property type="protein sequence ID" value="QLJ99540.1"/>
    <property type="molecule type" value="Genomic_DNA"/>
</dbReference>
<evidence type="ECO:0000313" key="2">
    <source>
        <dbReference type="EMBL" id="QLJ99540.1"/>
    </source>
</evidence>
<dbReference type="Pfam" id="PF13847">
    <property type="entry name" value="Methyltransf_31"/>
    <property type="match status" value="1"/>
</dbReference>
<dbReference type="CDD" id="cd02440">
    <property type="entry name" value="AdoMet_MTases"/>
    <property type="match status" value="1"/>
</dbReference>
<evidence type="ECO:0000259" key="1">
    <source>
        <dbReference type="Pfam" id="PF13847"/>
    </source>
</evidence>
<dbReference type="Gene3D" id="3.40.50.150">
    <property type="entry name" value="Vaccinia Virus protein VP39"/>
    <property type="match status" value="1"/>
</dbReference>
<dbReference type="PANTHER" id="PTHR43861:SF1">
    <property type="entry name" value="TRANS-ACONITATE 2-METHYLTRANSFERASE"/>
    <property type="match status" value="1"/>
</dbReference>
<sequence length="296" mass="31285">MVSGAAMAAEPGRDGATTAVKYQVAEAYDRVADAFADDPLTTPVARRLIDFVGLTAGQRVLDIGCGRGAVLLQAAAVVGPTGRAVGVDLAPRMVEHTARDVAARGLAHVEVRLADGEHLDESPRSYDVVLASMVMHAMDDPAGALRAYRTLLRPGGRVGIAEFAGADERWAAAMSVLAQFIDPQALPRQTAMPAGAVLLSSTQGVLDALGEAGFGEAEVVEVTQEVPFDSPRQWWEWTERHGVASFVALIPDARRVAAEDAVSRELDALRDADGRLVYRLPIRLARATAPIAGTTT</sequence>
<dbReference type="AlphaFoldDB" id="A0A7D5YAP8"/>
<reference evidence="2" key="1">
    <citation type="submission" date="2020-08" db="EMBL/GenBank/DDBJ databases">
        <title>A bifunctional nitrone conjugated secondary metabolite targeting the ribosome.</title>
        <authorList>
            <person name="Limbrick E.M."/>
            <person name="Graf M."/>
            <person name="Derewacz D.K."/>
            <person name="Nguyen F."/>
            <person name="Spraggins J.M."/>
            <person name="Wieland M."/>
            <person name="Ynigez-Gutierrez A.E."/>
            <person name="Reisman B.J."/>
            <person name="Zinshteyn B."/>
            <person name="McCulloch K."/>
            <person name="Iverson T.M."/>
            <person name="Green R."/>
            <person name="Wilson D.N."/>
            <person name="Bachmann B.O."/>
        </authorList>
    </citation>
    <scope>NUCLEOTIDE SEQUENCE</scope>
    <source>
        <strain evidence="2">Africana</strain>
    </source>
</reference>
<dbReference type="InterPro" id="IPR025714">
    <property type="entry name" value="Methyltranfer_dom"/>
</dbReference>
<organism evidence="2">
    <name type="scientific">Micromonospora carbonacea</name>
    <dbReference type="NCBI Taxonomy" id="47853"/>
    <lineage>
        <taxon>Bacteria</taxon>
        <taxon>Bacillati</taxon>
        <taxon>Actinomycetota</taxon>
        <taxon>Actinomycetes</taxon>
        <taxon>Micromonosporales</taxon>
        <taxon>Micromonosporaceae</taxon>
        <taxon>Micromonospora</taxon>
    </lineage>
</organism>
<proteinExistence type="predicted"/>
<dbReference type="PANTHER" id="PTHR43861">
    <property type="entry name" value="TRANS-ACONITATE 2-METHYLTRANSFERASE-RELATED"/>
    <property type="match status" value="1"/>
</dbReference>
<dbReference type="SUPFAM" id="SSF53335">
    <property type="entry name" value="S-adenosyl-L-methionine-dependent methyltransferases"/>
    <property type="match status" value="1"/>
</dbReference>
<dbReference type="GO" id="GO:0008168">
    <property type="term" value="F:methyltransferase activity"/>
    <property type="evidence" value="ECO:0007669"/>
    <property type="project" value="UniProtKB-KW"/>
</dbReference>
<accession>A0A7D5YAP8</accession>